<dbReference type="AlphaFoldDB" id="A0A7T7M913"/>
<dbReference type="SUPFAM" id="SSF46894">
    <property type="entry name" value="C-terminal effector domain of the bipartite response regulators"/>
    <property type="match status" value="1"/>
</dbReference>
<dbReference type="Proteomes" id="UP000595895">
    <property type="component" value="Chromosome"/>
</dbReference>
<dbReference type="InterPro" id="IPR016032">
    <property type="entry name" value="Sig_transdc_resp-reg_C-effctor"/>
</dbReference>
<organism evidence="3 4">
    <name type="scientific">Actinomyces weissii</name>
    <dbReference type="NCBI Taxonomy" id="675090"/>
    <lineage>
        <taxon>Bacteria</taxon>
        <taxon>Bacillati</taxon>
        <taxon>Actinomycetota</taxon>
        <taxon>Actinomycetes</taxon>
        <taxon>Actinomycetales</taxon>
        <taxon>Actinomycetaceae</taxon>
        <taxon>Actinomyces</taxon>
    </lineage>
</organism>
<evidence type="ECO:0000313" key="4">
    <source>
        <dbReference type="Proteomes" id="UP000595895"/>
    </source>
</evidence>
<protein>
    <recommendedName>
        <fullName evidence="2">HTH luxR-type domain-containing protein</fullName>
    </recommendedName>
</protein>
<keyword evidence="1" id="KW-0238">DNA-binding</keyword>
<dbReference type="InterPro" id="IPR039420">
    <property type="entry name" value="WalR-like"/>
</dbReference>
<dbReference type="EMBL" id="CP066802">
    <property type="protein sequence ID" value="QQM67131.1"/>
    <property type="molecule type" value="Genomic_DNA"/>
</dbReference>
<dbReference type="PRINTS" id="PR00038">
    <property type="entry name" value="HTHLUXR"/>
</dbReference>
<proteinExistence type="predicted"/>
<dbReference type="Pfam" id="PF00196">
    <property type="entry name" value="GerE"/>
    <property type="match status" value="1"/>
</dbReference>
<dbReference type="SMART" id="SM00421">
    <property type="entry name" value="HTH_LUXR"/>
    <property type="match status" value="1"/>
</dbReference>
<keyword evidence="4" id="KW-1185">Reference proteome</keyword>
<sequence>MYALYQRRLFTREIAERLRNGRGSVVLVSAPVAAGSWSLGPRLAVECAERVRDARILEIDGTAPTGVSGPENRNDPDALLISGVTQIFEHLRFEPTLDSLRDELRQQRDAVAAATSLSGRAVAAARFCATAADAGPLVLVVVGISEVDERALLQMRRLASYVSGFPMALLIMLPPGTAAGTTVPPLYTSSISRLGLEDTRDLIRTETRGYVEPVVASWLARAFGGRIADIAVAASSLSAGALSGREMLPYELPFSADTQRMVSDKLAQLKPEEVEALVASQLQLVQDDVVVERVVGCRPVRVVENLSPATEVPAHPAPMAVTRLAVLAHGDGHRELARRLAEATPQGSRERAWYQLEAGEAQDSDLGTLVESARHELSHGSLDLAWRILAALEPAPLNDAHRVQVTFLTAVLALQLGCALSASTRFLQLIESQALSPADELLAITGFISVRDGEDINAHSDRRIAARLRHLAAEDPLSSARCFAYMAAQEILVGETNSPLAHLDAAEELLSGAQTAEENESLRVILRELRRRLNGQADGAVRVNDFLLGVPQEMGRLDLLNWGELVIRAYLAVTNGGQQSTAVVESFLSQLSDVSPYLEAQAVALRAVLDERRGWTAQMRERLESEQAQVPVRSALAGRGSVLAAQAALLFGDTVAFGRWYNAMTIDAAGGWTAPQQLWASILEASSRLVSGDSTLASLVLGPAVSAPVPRKYLDAVWSSVVDMLIIAPDMLDRVPGLRSWVQAGLDESSTQGADERVLGLDDRILEVLLADDVEATGLISRLVLDAVVSGAAIWQIRANVACAARLSVSPSLSMAGLGIGEDASSSAQVLLARAYELAVTNEMAYWVTAIDALGKETSALVESEPQSQVDAPALTEMELQVARLAAQGWRNKDIAGELYMAVRTVELRLTGVYRALGISSRKDLAPRLVECGLLEK</sequence>
<dbReference type="PROSITE" id="PS50043">
    <property type="entry name" value="HTH_LUXR_2"/>
    <property type="match status" value="1"/>
</dbReference>
<evidence type="ECO:0000256" key="1">
    <source>
        <dbReference type="ARBA" id="ARBA00023125"/>
    </source>
</evidence>
<dbReference type="PANTHER" id="PTHR43214">
    <property type="entry name" value="TWO-COMPONENT RESPONSE REGULATOR"/>
    <property type="match status" value="1"/>
</dbReference>
<dbReference type="InterPro" id="IPR036388">
    <property type="entry name" value="WH-like_DNA-bd_sf"/>
</dbReference>
<accession>A0A7T7M913</accession>
<reference evidence="3 4" key="1">
    <citation type="submission" date="2020-12" db="EMBL/GenBank/DDBJ databases">
        <authorList>
            <person name="Zhou J."/>
        </authorList>
    </citation>
    <scope>NUCLEOTIDE SEQUENCE [LARGE SCALE GENOMIC DNA]</scope>
    <source>
        <strain evidence="3 4">CCUG 61299</strain>
    </source>
</reference>
<feature type="domain" description="HTH luxR-type" evidence="2">
    <location>
        <begin position="868"/>
        <end position="933"/>
    </location>
</feature>
<name>A0A7T7M913_9ACTO</name>
<dbReference type="InterPro" id="IPR000792">
    <property type="entry name" value="Tscrpt_reg_LuxR_C"/>
</dbReference>
<dbReference type="KEGG" id="awe:JG540_08880"/>
<evidence type="ECO:0000313" key="3">
    <source>
        <dbReference type="EMBL" id="QQM67131.1"/>
    </source>
</evidence>
<dbReference type="RefSeq" id="WP_200275448.1">
    <property type="nucleotide sequence ID" value="NZ_CP066802.1"/>
</dbReference>
<dbReference type="GO" id="GO:0006355">
    <property type="term" value="P:regulation of DNA-templated transcription"/>
    <property type="evidence" value="ECO:0007669"/>
    <property type="project" value="InterPro"/>
</dbReference>
<dbReference type="CDD" id="cd06170">
    <property type="entry name" value="LuxR_C_like"/>
    <property type="match status" value="1"/>
</dbReference>
<evidence type="ECO:0000259" key="2">
    <source>
        <dbReference type="PROSITE" id="PS50043"/>
    </source>
</evidence>
<gene>
    <name evidence="3" type="ORF">JG540_08880</name>
</gene>
<dbReference type="Gene3D" id="1.10.10.10">
    <property type="entry name" value="Winged helix-like DNA-binding domain superfamily/Winged helix DNA-binding domain"/>
    <property type="match status" value="1"/>
</dbReference>
<dbReference type="GO" id="GO:0003677">
    <property type="term" value="F:DNA binding"/>
    <property type="evidence" value="ECO:0007669"/>
    <property type="project" value="UniProtKB-KW"/>
</dbReference>